<keyword evidence="6" id="KW-0479">Metal-binding</keyword>
<comment type="catalytic activity">
    <reaction evidence="10">
        <text>L-threonyl-[protein] + FAD = FMN-L-threonyl-[protein] + AMP + H(+)</text>
        <dbReference type="Rhea" id="RHEA:36847"/>
        <dbReference type="Rhea" id="RHEA-COMP:11060"/>
        <dbReference type="Rhea" id="RHEA-COMP:11061"/>
        <dbReference type="ChEBI" id="CHEBI:15378"/>
        <dbReference type="ChEBI" id="CHEBI:30013"/>
        <dbReference type="ChEBI" id="CHEBI:57692"/>
        <dbReference type="ChEBI" id="CHEBI:74257"/>
        <dbReference type="ChEBI" id="CHEBI:456215"/>
        <dbReference type="EC" id="2.7.1.180"/>
    </reaction>
</comment>
<dbReference type="InterPro" id="IPR003374">
    <property type="entry name" value="ApbE-like_sf"/>
</dbReference>
<evidence type="ECO:0000256" key="6">
    <source>
        <dbReference type="ARBA" id="ARBA00022723"/>
    </source>
</evidence>
<evidence type="ECO:0000256" key="7">
    <source>
        <dbReference type="ARBA" id="ARBA00022827"/>
    </source>
</evidence>
<dbReference type="AlphaFoldDB" id="A0A6J7IVE6"/>
<dbReference type="Pfam" id="PF02424">
    <property type="entry name" value="ApbE"/>
    <property type="match status" value="2"/>
</dbReference>
<dbReference type="SUPFAM" id="SSF143631">
    <property type="entry name" value="ApbE-like"/>
    <property type="match status" value="1"/>
</dbReference>
<keyword evidence="8" id="KW-0460">Magnesium</keyword>
<dbReference type="GO" id="GO:0016740">
    <property type="term" value="F:transferase activity"/>
    <property type="evidence" value="ECO:0007669"/>
    <property type="project" value="UniProtKB-KW"/>
</dbReference>
<gene>
    <name evidence="11" type="ORF">UFOPK3774_00246</name>
</gene>
<evidence type="ECO:0000256" key="2">
    <source>
        <dbReference type="ARBA" id="ARBA00011955"/>
    </source>
</evidence>
<evidence type="ECO:0000256" key="1">
    <source>
        <dbReference type="ARBA" id="ARBA00001946"/>
    </source>
</evidence>
<sequence length="256" mass="27472">MARIQEEIEVWGTILFIDIASPDAKESDLRSALIPVRDYVHHVDEVFSTYKPASVISQLRRGEIKIGSCSAEVIEVWNLCNTARELTDGAFNPWEVAGGFDPSGLVKGWAADKCAYILQEQGVRHISINAAGDITMRGGVLENGEVKPWATGVVNPEKKLEVVKVFETFDGAIATSGTYERGAHIHDPYTGLIAIGGLSATVKGPDGAMADALATALMVAGKDGAVWFSQPELANYEAWVVERDGANAWGVGPTTQ</sequence>
<dbReference type="EMBL" id="CAFBNG010000027">
    <property type="protein sequence ID" value="CAB4934292.1"/>
    <property type="molecule type" value="Genomic_DNA"/>
</dbReference>
<dbReference type="InterPro" id="IPR024932">
    <property type="entry name" value="ApbE"/>
</dbReference>
<reference evidence="11" key="1">
    <citation type="submission" date="2020-05" db="EMBL/GenBank/DDBJ databases">
        <authorList>
            <person name="Chiriac C."/>
            <person name="Salcher M."/>
            <person name="Ghai R."/>
            <person name="Kavagutti S V."/>
        </authorList>
    </citation>
    <scope>NUCLEOTIDE SEQUENCE</scope>
</reference>
<protein>
    <recommendedName>
        <fullName evidence="3">FAD:protein FMN transferase</fullName>
        <ecNumber evidence="2">2.7.1.180</ecNumber>
    </recommendedName>
    <alternativeName>
        <fullName evidence="9">Flavin transferase</fullName>
    </alternativeName>
</protein>
<dbReference type="Gene3D" id="3.10.520.10">
    <property type="entry name" value="ApbE-like domains"/>
    <property type="match status" value="2"/>
</dbReference>
<dbReference type="PANTHER" id="PTHR30040">
    <property type="entry name" value="THIAMINE BIOSYNTHESIS LIPOPROTEIN APBE"/>
    <property type="match status" value="1"/>
</dbReference>
<organism evidence="11">
    <name type="scientific">freshwater metagenome</name>
    <dbReference type="NCBI Taxonomy" id="449393"/>
    <lineage>
        <taxon>unclassified sequences</taxon>
        <taxon>metagenomes</taxon>
        <taxon>ecological metagenomes</taxon>
    </lineage>
</organism>
<accession>A0A6J7IVE6</accession>
<keyword evidence="4" id="KW-0285">Flavoprotein</keyword>
<evidence type="ECO:0000256" key="3">
    <source>
        <dbReference type="ARBA" id="ARBA00016337"/>
    </source>
</evidence>
<dbReference type="EC" id="2.7.1.180" evidence="2"/>
<name>A0A6J7IVE6_9ZZZZ</name>
<keyword evidence="5" id="KW-0808">Transferase</keyword>
<evidence type="ECO:0000256" key="5">
    <source>
        <dbReference type="ARBA" id="ARBA00022679"/>
    </source>
</evidence>
<evidence type="ECO:0000256" key="9">
    <source>
        <dbReference type="ARBA" id="ARBA00031306"/>
    </source>
</evidence>
<dbReference type="PANTHER" id="PTHR30040:SF2">
    <property type="entry name" value="FAD:PROTEIN FMN TRANSFERASE"/>
    <property type="match status" value="1"/>
</dbReference>
<evidence type="ECO:0000313" key="11">
    <source>
        <dbReference type="EMBL" id="CAB4934292.1"/>
    </source>
</evidence>
<evidence type="ECO:0000256" key="10">
    <source>
        <dbReference type="ARBA" id="ARBA00048540"/>
    </source>
</evidence>
<proteinExistence type="predicted"/>
<comment type="cofactor">
    <cofactor evidence="1">
        <name>Mg(2+)</name>
        <dbReference type="ChEBI" id="CHEBI:18420"/>
    </cofactor>
</comment>
<dbReference type="GO" id="GO:0046872">
    <property type="term" value="F:metal ion binding"/>
    <property type="evidence" value="ECO:0007669"/>
    <property type="project" value="UniProtKB-KW"/>
</dbReference>
<keyword evidence="7" id="KW-0274">FAD</keyword>
<evidence type="ECO:0000256" key="8">
    <source>
        <dbReference type="ARBA" id="ARBA00022842"/>
    </source>
</evidence>
<evidence type="ECO:0000256" key="4">
    <source>
        <dbReference type="ARBA" id="ARBA00022630"/>
    </source>
</evidence>